<dbReference type="SUPFAM" id="SSF56784">
    <property type="entry name" value="HAD-like"/>
    <property type="match status" value="1"/>
</dbReference>
<dbReference type="SFLD" id="SFLDF00027">
    <property type="entry name" value="p-type_atpase"/>
    <property type="match status" value="1"/>
</dbReference>
<keyword evidence="7 8" id="KW-0472">Membrane</keyword>
<dbReference type="InterPro" id="IPR027256">
    <property type="entry name" value="P-typ_ATPase_IB"/>
</dbReference>
<protein>
    <submittedName>
        <fullName evidence="11">Heavy metal translocating P-type ATPase</fullName>
    </submittedName>
</protein>
<comment type="subcellular location">
    <subcellularLocation>
        <location evidence="1">Cell membrane</location>
        <topology evidence="1">Multi-pass membrane protein</topology>
    </subcellularLocation>
</comment>
<keyword evidence="12" id="KW-1185">Reference proteome</keyword>
<dbReference type="SFLD" id="SFLDG00002">
    <property type="entry name" value="C1.7:_P-type_atpase_like"/>
    <property type="match status" value="1"/>
</dbReference>
<name>G2GEL5_9ACTN</name>
<keyword evidence="3 8" id="KW-0812">Transmembrane</keyword>
<dbReference type="Pfam" id="PF00122">
    <property type="entry name" value="E1-E2_ATPase"/>
    <property type="match status" value="1"/>
</dbReference>
<reference evidence="11 12" key="1">
    <citation type="submission" date="2011-08" db="EMBL/GenBank/DDBJ databases">
        <authorList>
            <person name="Lin Y."/>
            <person name="Hao X."/>
            <person name="Johnstone L."/>
            <person name="Miller S.J."/>
            <person name="Wei G."/>
            <person name="Rensing C."/>
        </authorList>
    </citation>
    <scope>NUCLEOTIDE SEQUENCE [LARGE SCALE GENOMIC DNA]</scope>
    <source>
        <strain evidence="11 12">K42</strain>
    </source>
</reference>
<evidence type="ECO:0000256" key="6">
    <source>
        <dbReference type="ARBA" id="ARBA00022989"/>
    </source>
</evidence>
<accession>G2GEL5</accession>
<dbReference type="PANTHER" id="PTHR48085:SF5">
    <property type="entry name" value="CADMIUM_ZINC-TRANSPORTING ATPASE HMA4-RELATED"/>
    <property type="match status" value="1"/>
</dbReference>
<comment type="caution">
    <text evidence="11">The sequence shown here is derived from an EMBL/GenBank/DDBJ whole genome shotgun (WGS) entry which is preliminary data.</text>
</comment>
<dbReference type="InterPro" id="IPR023299">
    <property type="entry name" value="ATPase_P-typ_cyto_dom_N"/>
</dbReference>
<keyword evidence="8" id="KW-1003">Cell membrane</keyword>
<dbReference type="InterPro" id="IPR023214">
    <property type="entry name" value="HAD_sf"/>
</dbReference>
<dbReference type="InterPro" id="IPR018303">
    <property type="entry name" value="ATPase_P-typ_P_site"/>
</dbReference>
<dbReference type="Pfam" id="PF00702">
    <property type="entry name" value="Hydrolase"/>
    <property type="match status" value="1"/>
</dbReference>
<evidence type="ECO:0000256" key="9">
    <source>
        <dbReference type="SAM" id="MobiDB-lite"/>
    </source>
</evidence>
<dbReference type="InterPro" id="IPR044492">
    <property type="entry name" value="P_typ_ATPase_HD_dom"/>
</dbReference>
<feature type="transmembrane region" description="Helical" evidence="8">
    <location>
        <begin position="421"/>
        <end position="445"/>
    </location>
</feature>
<feature type="domain" description="P-type ATPase A" evidence="10">
    <location>
        <begin position="255"/>
        <end position="370"/>
    </location>
</feature>
<proteinExistence type="inferred from homology"/>
<dbReference type="InterPro" id="IPR051014">
    <property type="entry name" value="Cation_Transport_ATPase_IB"/>
</dbReference>
<evidence type="ECO:0000256" key="8">
    <source>
        <dbReference type="RuleBase" id="RU362081"/>
    </source>
</evidence>
<dbReference type="EMBL" id="AGBF01000069">
    <property type="protein sequence ID" value="EGX58029.1"/>
    <property type="molecule type" value="Genomic_DNA"/>
</dbReference>
<keyword evidence="8" id="KW-0547">Nucleotide-binding</keyword>
<dbReference type="CDD" id="cd07551">
    <property type="entry name" value="P-type_ATPase_HM_ZosA_PfeT-like"/>
    <property type="match status" value="1"/>
</dbReference>
<evidence type="ECO:0000256" key="5">
    <source>
        <dbReference type="ARBA" id="ARBA00022967"/>
    </source>
</evidence>
<evidence type="ECO:0000259" key="10">
    <source>
        <dbReference type="Pfam" id="PF00122"/>
    </source>
</evidence>
<dbReference type="InterPro" id="IPR036412">
    <property type="entry name" value="HAD-like_sf"/>
</dbReference>
<dbReference type="Gene3D" id="3.30.70.100">
    <property type="match status" value="1"/>
</dbReference>
<dbReference type="GO" id="GO:0019829">
    <property type="term" value="F:ATPase-coupled monoatomic cation transmembrane transporter activity"/>
    <property type="evidence" value="ECO:0007669"/>
    <property type="project" value="InterPro"/>
</dbReference>
<comment type="similarity">
    <text evidence="2 8">Belongs to the cation transport ATPase (P-type) (TC 3.A.3) family. Type IB subfamily.</text>
</comment>
<dbReference type="SFLD" id="SFLDS00003">
    <property type="entry name" value="Haloacid_Dehalogenase"/>
    <property type="match status" value="1"/>
</dbReference>
<keyword evidence="5" id="KW-1278">Translocase</keyword>
<dbReference type="PANTHER" id="PTHR48085">
    <property type="entry name" value="CADMIUM/ZINC-TRANSPORTING ATPASE HMA2-RELATED"/>
    <property type="match status" value="1"/>
</dbReference>
<dbReference type="NCBIfam" id="TIGR01525">
    <property type="entry name" value="ATPase-IB_hvy"/>
    <property type="match status" value="1"/>
</dbReference>
<dbReference type="NCBIfam" id="TIGR01494">
    <property type="entry name" value="ATPase_P-type"/>
    <property type="match status" value="2"/>
</dbReference>
<dbReference type="InterPro" id="IPR008250">
    <property type="entry name" value="ATPase_P-typ_transduc_dom_A_sf"/>
</dbReference>
<dbReference type="InterPro" id="IPR059000">
    <property type="entry name" value="ATPase_P-type_domA"/>
</dbReference>
<dbReference type="GO" id="GO:0005886">
    <property type="term" value="C:plasma membrane"/>
    <property type="evidence" value="ECO:0007669"/>
    <property type="project" value="UniProtKB-SubCell"/>
</dbReference>
<evidence type="ECO:0000256" key="1">
    <source>
        <dbReference type="ARBA" id="ARBA00004651"/>
    </source>
</evidence>
<evidence type="ECO:0000256" key="4">
    <source>
        <dbReference type="ARBA" id="ARBA00022723"/>
    </source>
</evidence>
<dbReference type="InterPro" id="IPR001757">
    <property type="entry name" value="P_typ_ATPase"/>
</dbReference>
<dbReference type="SUPFAM" id="SSF81653">
    <property type="entry name" value="Calcium ATPase, transduction domain A"/>
    <property type="match status" value="1"/>
</dbReference>
<evidence type="ECO:0000256" key="7">
    <source>
        <dbReference type="ARBA" id="ARBA00023136"/>
    </source>
</evidence>
<dbReference type="Proteomes" id="UP000004217">
    <property type="component" value="Unassembled WGS sequence"/>
</dbReference>
<evidence type="ECO:0000313" key="11">
    <source>
        <dbReference type="EMBL" id="EGX58029.1"/>
    </source>
</evidence>
<keyword evidence="6 8" id="KW-1133">Transmembrane helix</keyword>
<evidence type="ECO:0000256" key="3">
    <source>
        <dbReference type="ARBA" id="ARBA00022692"/>
    </source>
</evidence>
<evidence type="ECO:0000313" key="12">
    <source>
        <dbReference type="Proteomes" id="UP000004217"/>
    </source>
</evidence>
<feature type="compositionally biased region" description="Basic and acidic residues" evidence="9">
    <location>
        <begin position="97"/>
        <end position="136"/>
    </location>
</feature>
<feature type="transmembrane region" description="Helical" evidence="8">
    <location>
        <begin position="172"/>
        <end position="190"/>
    </location>
</feature>
<feature type="region of interest" description="Disordered" evidence="9">
    <location>
        <begin position="94"/>
        <end position="136"/>
    </location>
</feature>
<dbReference type="SUPFAM" id="SSF81665">
    <property type="entry name" value="Calcium ATPase, transmembrane domain M"/>
    <property type="match status" value="1"/>
</dbReference>
<dbReference type="AlphaFoldDB" id="G2GEL5"/>
<dbReference type="PRINTS" id="PR00119">
    <property type="entry name" value="CATATPASE"/>
</dbReference>
<dbReference type="PROSITE" id="PS00154">
    <property type="entry name" value="ATPASE_E1_E2"/>
    <property type="match status" value="1"/>
</dbReference>
<dbReference type="PATRIC" id="fig|700597.3.peg.3871"/>
<organism evidence="11 12">
    <name type="scientific">Streptomyces zinciresistens K42</name>
    <dbReference type="NCBI Taxonomy" id="700597"/>
    <lineage>
        <taxon>Bacteria</taxon>
        <taxon>Bacillati</taxon>
        <taxon>Actinomycetota</taxon>
        <taxon>Actinomycetes</taxon>
        <taxon>Kitasatosporales</taxon>
        <taxon>Streptomycetaceae</taxon>
        <taxon>Streptomyces</taxon>
    </lineage>
</organism>
<dbReference type="Gene3D" id="3.40.50.1000">
    <property type="entry name" value="HAD superfamily/HAD-like"/>
    <property type="match status" value="1"/>
</dbReference>
<gene>
    <name evidence="11" type="ORF">SZN_19742</name>
</gene>
<keyword evidence="4 8" id="KW-0479">Metal-binding</keyword>
<dbReference type="Gene3D" id="3.40.1110.10">
    <property type="entry name" value="Calcium-transporting ATPase, cytoplasmic domain N"/>
    <property type="match status" value="1"/>
</dbReference>
<dbReference type="PROSITE" id="PS01229">
    <property type="entry name" value="COF_2"/>
    <property type="match status" value="1"/>
</dbReference>
<sequence length="783" mass="81622">MDECRDPVALRVDVSELLPAQPVPCGSCVEQVVAFLGTRPAIGTVHRSPDGTAGSERVCVHYDTAVLDADEVLDTARRAGVEVGGEHALVHKPAPVADDHDDHGHEPGDGHDHKADDGHDHKSGDGHDHAGGGHSHDHGFLGERAELIFAVASGTMYLTGLLLGIFTELGEPVSFGFYLAAYFFGGFFTVREAIATVRAGRFEVDFLMLVAAVGAASIGKWAEGAVLLFLFSLGHALEEYAMGRARKSIEALAALTPKTALVRRPGGPAEVPVDQLAIGDVVVVRPHARVPADGFVLAGTSSIDQAPVTGESLPVDKRPVDDAEAALRAPKSVAAESVVFAGTVNGSGSLDVTVTSRAQDNTLARVVALVRDAETQQSPTQQFTARFQRIFVPAVIAVVLLLLCAGLVIDEPFSDTVYRAMAVLVAASPCALAIATPSAVLSAVARAARSGVLVKGGGPLENLGKITAIAFDKTGTLTQGRPRLTDIVAVDGVDESELGATALAVERLSDHPLAQAIVRDLADRVGADAVPSAADLRAVVGRGVEADVDGDTVAIGNLALFGDLGGPQPPEDLRARVEELEKNGRTTMVVRRAGRYLGVLGVMDTPRPEAAAVIKRLRELGIRRTIMISGDNQRVADAVAAEVGVDDAWGELLPEDKVTAISRLRTQEVRTAMIGDGVNDAPAMANATVGIAMGAAGSAVALETADIALMSDDLDKLPLATGLSRRTSRIIKQNLFFSLGVVAVLLPATMLGLGIGPAVLAHEGSTLIVVANALRLLAYKEED</sequence>
<feature type="transmembrane region" description="Helical" evidence="8">
    <location>
        <begin position="390"/>
        <end position="409"/>
    </location>
</feature>
<feature type="transmembrane region" description="Helical" evidence="8">
    <location>
        <begin position="147"/>
        <end position="166"/>
    </location>
</feature>
<dbReference type="GO" id="GO:0005524">
    <property type="term" value="F:ATP binding"/>
    <property type="evidence" value="ECO:0007669"/>
    <property type="project" value="UniProtKB-UniRule"/>
</dbReference>
<keyword evidence="8" id="KW-0067">ATP-binding</keyword>
<dbReference type="GO" id="GO:0046872">
    <property type="term" value="F:metal ion binding"/>
    <property type="evidence" value="ECO:0007669"/>
    <property type="project" value="UniProtKB-KW"/>
</dbReference>
<feature type="transmembrane region" description="Helical" evidence="8">
    <location>
        <begin position="735"/>
        <end position="753"/>
    </location>
</feature>
<dbReference type="GO" id="GO:0016887">
    <property type="term" value="F:ATP hydrolysis activity"/>
    <property type="evidence" value="ECO:0007669"/>
    <property type="project" value="InterPro"/>
</dbReference>
<evidence type="ECO:0000256" key="2">
    <source>
        <dbReference type="ARBA" id="ARBA00006024"/>
    </source>
</evidence>
<dbReference type="InterPro" id="IPR023298">
    <property type="entry name" value="ATPase_P-typ_TM_dom_sf"/>
</dbReference>
<dbReference type="Gene3D" id="2.70.150.10">
    <property type="entry name" value="Calcium-transporting ATPase, cytoplasmic transduction domain A"/>
    <property type="match status" value="1"/>
</dbReference>